<accession>A0AAV5S741</accession>
<dbReference type="AlphaFoldDB" id="A0AAV5S741"/>
<protein>
    <submittedName>
        <fullName evidence="1">Uncharacterized protein</fullName>
    </submittedName>
</protein>
<gene>
    <name evidence="1" type="ORF">DAKH74_057230</name>
</gene>
<dbReference type="GO" id="GO:0000372">
    <property type="term" value="P:Group I intron splicing"/>
    <property type="evidence" value="ECO:0007669"/>
    <property type="project" value="InterPro"/>
</dbReference>
<name>A0AAV5S741_MAUHU</name>
<dbReference type="GO" id="GO:1990904">
    <property type="term" value="C:ribonucleoprotein complex"/>
    <property type="evidence" value="ECO:0007669"/>
    <property type="project" value="InterPro"/>
</dbReference>
<dbReference type="EMBL" id="BTGD01000025">
    <property type="protein sequence ID" value="GMM59106.1"/>
    <property type="molecule type" value="Genomic_DNA"/>
</dbReference>
<organism evidence="1 2">
    <name type="scientific">Maudiozyma humilis</name>
    <name type="common">Sour dough yeast</name>
    <name type="synonym">Kazachstania humilis</name>
    <dbReference type="NCBI Taxonomy" id="51915"/>
    <lineage>
        <taxon>Eukaryota</taxon>
        <taxon>Fungi</taxon>
        <taxon>Dikarya</taxon>
        <taxon>Ascomycota</taxon>
        <taxon>Saccharomycotina</taxon>
        <taxon>Saccharomycetes</taxon>
        <taxon>Saccharomycetales</taxon>
        <taxon>Saccharomycetaceae</taxon>
        <taxon>Maudiozyma</taxon>
    </lineage>
</organism>
<reference evidence="1 2" key="1">
    <citation type="journal article" date="2023" name="Elife">
        <title>Identification of key yeast species and microbe-microbe interactions impacting larval growth of Drosophila in the wild.</title>
        <authorList>
            <person name="Mure A."/>
            <person name="Sugiura Y."/>
            <person name="Maeda R."/>
            <person name="Honda K."/>
            <person name="Sakurai N."/>
            <person name="Takahashi Y."/>
            <person name="Watada M."/>
            <person name="Katoh T."/>
            <person name="Gotoh A."/>
            <person name="Gotoh Y."/>
            <person name="Taniguchi I."/>
            <person name="Nakamura K."/>
            <person name="Hayashi T."/>
            <person name="Katayama T."/>
            <person name="Uemura T."/>
            <person name="Hattori Y."/>
        </authorList>
    </citation>
    <scope>NUCLEOTIDE SEQUENCE [LARGE SCALE GENOMIC DNA]</scope>
    <source>
        <strain evidence="1 2">KH-74</strain>
    </source>
</reference>
<comment type="caution">
    <text evidence="1">The sequence shown here is derived from an EMBL/GenBank/DDBJ whole genome shotgun (WGS) entry which is preliminary data.</text>
</comment>
<evidence type="ECO:0000313" key="1">
    <source>
        <dbReference type="EMBL" id="GMM59106.1"/>
    </source>
</evidence>
<dbReference type="Pfam" id="PF13762">
    <property type="entry name" value="MNE1"/>
    <property type="match status" value="1"/>
</dbReference>
<proteinExistence type="predicted"/>
<dbReference type="InterPro" id="IPR025694">
    <property type="entry name" value="MNE1"/>
</dbReference>
<sequence length="653" mass="75984">MSHISKRFVTSGLEKSLYDAFVKETRSLNKSVKLYNPNGVPLPEQQHIHSITDKWVNDAINKKPEAGKPRTVTLQYPIILKTLQQLRTSNNTGLYFRLLKRLTSAKIEWVTTKYEITPKYKQIDGVPIEFYHELANMLYKISMGLKYHRNQTEINALATFTLHVMQEYMKVHTKTNKKHSVKFWGRTIPVLLKTKSGAFHAKILELLDEMNRKKMESKTLIMLRDYTNLTAYTETEQYLNVEDYISQMRKLRQTPKERELFDQLFHPLFSKILQRYLLCDMIEAYKTLLQKILSDFPVTLAEHDISIIDQICERRGLVPLSESLGLPVNDDDCKINALRRSVANGEGTFREFLNKLVKENINPYDKQYANKLDFAIFKVEGDKRTKQESWRKEIPDIKSDLEAANASDEIKKFFLNTLMQNFVSGGYILFNIMLLKEIYSKNDFSIPLSQCEMEASPHSTGYHPLFQMIECNLPTIMTSLDLFYHLLDLHVAGRYNFLPQDFNNLLKTSTRLKDDILFKVYFLHFIRLLGHTFYNKTTGKLTLPKNVTWILDDSCPYKINSESIEQLENLYAEGGGEALNDTELTKLGNIFAGDYSKILEISLQEQKELLEHKIEIILKDPLNTPENYSRSEDIRSRRKLSKLLQLCEGGDKK</sequence>
<keyword evidence="2" id="KW-1185">Reference proteome</keyword>
<dbReference type="Proteomes" id="UP001377567">
    <property type="component" value="Unassembled WGS sequence"/>
</dbReference>
<evidence type="ECO:0000313" key="2">
    <source>
        <dbReference type="Proteomes" id="UP001377567"/>
    </source>
</evidence>